<dbReference type="InterPro" id="IPR036116">
    <property type="entry name" value="FN3_sf"/>
</dbReference>
<keyword evidence="4" id="KW-0472">Membrane</keyword>
<dbReference type="PANTHER" id="PTHR46957:SF3">
    <property type="entry name" value="CYTOKINE RECEPTOR"/>
    <property type="match status" value="1"/>
</dbReference>
<dbReference type="GO" id="GO:0016798">
    <property type="term" value="F:hydrolase activity, acting on glycosyl bonds"/>
    <property type="evidence" value="ECO:0007669"/>
    <property type="project" value="UniProtKB-KW"/>
</dbReference>
<keyword evidence="1" id="KW-0378">Hydrolase</keyword>
<sequence length="1969" mass="205288">MSIRSWIAGHRSLVATATSGTVVAALVASLAITSTGYTAQKLDLGDGAVWVANGSQQTVGRANPEVLELNTVLRADSADLEIVQQGTAVLVVDHANATVQIVDPAESLLGEAIALPPEDPRVFFAGSRVVIHAAGTGELWIVPLGELADFDAAQPSSLLLGLDSVVSVEPDGTLFAYSAEVGEVFRVDARHTDVVEARWPTGLGEVGDVQITSVDGGWAVLDVDGRRVALESGVVDLADLVDVGEEVSLQEPADAGERVLLGTGSGLIAVPLSGADAVTVVDGESGSPAAPLSLNGCDYAAWNTGIAWRRCADSGDDVRFDLDEAAAGVFDFAVNVDRVVLNDVRRGATWAIQDDAQLIDNWDDLLVEDPQDQAEENDENIPPTVDEAQQPPVAIDDAFGARPGRATVLPVLLNDYDPNADVLVIEQVDPIPEEIGRVDLVTRNQQLQLTLGPAASGSLAFRYTISDGRGGIATATVTITVRSADENSPPQQMRSTRADVAAGGRVTTEVLGDWVDPDGDAFYLTTASTSSPDQVSHKPDGVVVFSDSGSGGDLKSITLVVTDGLAQSTGNVAVQVSPAGDLPIVVEPWVALVTAGQEITIRPMTHVRGGNGPLRLNAVPERAGSRIEPSFEAGTFTFVSDEVRTHYVEFTVTDGDQTATGLVRIDVAAPPDANTRPITVPRTVFITTLSSETIDPTTTDIDPAGGVLVVTGVTNPAASQGVRAEILDQRQVRITLTAPLEGRSVTVNYRISNGLADAEGTITVVEIPEPAQLQPPIAVDDTATVRVGDVVDIPVLANDEQPEGKPLTLVPDLAGDLPEGAGLLFASGDRLRYLAPDTAGDYVAVYSVESAGQRAEARVTISVREENVATNSPPVPSRVTARVLAGETVRIQIPLSGVDPDGDSVQLIGITSNPDKGAVLSTGPNYIEFEAGEYSSGTDEFTYAVVDGLGARAEGTVRVGISPRLDGARNPVANEDVVAVRPDRTVSVQVLANDSDPDGSPLRVVSAVPVAAGTEVSIVDDTIVDITPPEEPGSYAVIYTIQNEYGGTSSNFVTVTVDPDAPLSYPIAQDTVLTASDVVDRTIVDVDVLDNVFFADGDVRDLEVALLPDFATTAQLLDDNRVRVRIGDQSQIIPFSVTHPDDDSIRSFAFVWVPGYADALPQIDRTAPLLKVASEDTLTIDLNDYVITLRGQGVRLTDSSTVRATHSNGDDLVVDDDTLVFTSADLYFGPASITFEVTDGATADDPNGRRAILTLPIDVESRENQPPVFIGGVVDFEPGQEKELDLVRLTNYPYDDVDELRYSVVGQAPEGFTVELNDQRLVLRAATNVPKGTVTSVTLTVRDDLNEGRAGRIVLNVVPSTLPLVKPVDDTAVTPRGGSTTIDVLANDEANNPFPGTPLEVVAIRGLDGASLPDGVSVVPSADRSQLTVTVSGTAVPADTSLQYQVADATQDPDRYVWGTITISVQDVPDAVTGIAVTEFGDRLLKLSWAPGAFNNSPIDHYEVTMVSVATDDVLSVTSCASSVNCALTTPGNGPGHAVRLSVIAVNGIGPSASASLSGSIWSDIIPPPPAGLDSTPLDQGLRVIWKKPADTGGSAIEQYVVTVGDAVKVVDVNPGDPVGSFYSANLTSPSIANGSAVGYSVSARNSAPNSLATWNQATGVGVPAGPPVLIGPAVSASASLTDGSTANASWADVFGANGAPIVKFYALITAGGPDPKCTVSGVENGSPNVSPPAGSQHLGAGTTSTSFGGLSANQTYTIWVFAYNGQGCTAATPVQVTPRAAPGQVTSISHQIVENGDGGEFFDAQLTGYVIGSGSTDADLFMYRFTSGAEGSESGVLPIGSFLTAGGTQYGNPVTAQVKACRAYPEATLCSAAWSADFALGVPVHNSTPGDLTFGAGLIDGEWSWTSIPGPGYEAVAYRCDNSDSEAGWLAMPDVGTCETGQPKRDLRVRITANGGETYLRSYSALDY</sequence>
<feature type="region of interest" description="Disordered" evidence="3">
    <location>
        <begin position="1723"/>
        <end position="1742"/>
    </location>
</feature>
<reference evidence="6" key="1">
    <citation type="journal article" date="2014" name="Int. J. Syst. Evol. Microbiol.">
        <title>Complete genome sequence of Corynebacterium casei LMG S-19264T (=DSM 44701T), isolated from a smear-ripened cheese.</title>
        <authorList>
            <consortium name="US DOE Joint Genome Institute (JGI-PGF)"/>
            <person name="Walter F."/>
            <person name="Albersmeier A."/>
            <person name="Kalinowski J."/>
            <person name="Ruckert C."/>
        </authorList>
    </citation>
    <scope>NUCLEOTIDE SEQUENCE</scope>
    <source>
        <strain evidence="6">CGMCC 1.16548</strain>
    </source>
</reference>
<evidence type="ECO:0000256" key="1">
    <source>
        <dbReference type="ARBA" id="ARBA00023295"/>
    </source>
</evidence>
<dbReference type="InterPro" id="IPR050713">
    <property type="entry name" value="RTP_Phos/Ushers"/>
</dbReference>
<proteinExistence type="predicted"/>
<evidence type="ECO:0000256" key="4">
    <source>
        <dbReference type="SAM" id="Phobius"/>
    </source>
</evidence>
<dbReference type="GO" id="GO:0016020">
    <property type="term" value="C:membrane"/>
    <property type="evidence" value="ECO:0007669"/>
    <property type="project" value="UniProtKB-SubCell"/>
</dbReference>
<dbReference type="Proteomes" id="UP000617531">
    <property type="component" value="Unassembled WGS sequence"/>
</dbReference>
<keyword evidence="7" id="KW-1185">Reference proteome</keyword>
<organism evidence="6 7">
    <name type="scientific">Pseudolysinimonas yzui</name>
    <dbReference type="NCBI Taxonomy" id="2708254"/>
    <lineage>
        <taxon>Bacteria</taxon>
        <taxon>Bacillati</taxon>
        <taxon>Actinomycetota</taxon>
        <taxon>Actinomycetes</taxon>
        <taxon>Micrococcales</taxon>
        <taxon>Microbacteriaceae</taxon>
        <taxon>Pseudolysinimonas</taxon>
    </lineage>
</organism>
<dbReference type="Pfam" id="PF17963">
    <property type="entry name" value="Big_9"/>
    <property type="match status" value="4"/>
</dbReference>
<keyword evidence="2" id="KW-0119">Carbohydrate metabolism</keyword>
<dbReference type="Gene3D" id="2.60.40.10">
    <property type="entry name" value="Immunoglobulins"/>
    <property type="match status" value="2"/>
</dbReference>
<keyword evidence="4" id="KW-0812">Transmembrane</keyword>
<evidence type="ECO:0000259" key="5">
    <source>
        <dbReference type="PROSITE" id="PS50853"/>
    </source>
</evidence>
<reference evidence="6" key="2">
    <citation type="submission" date="2020-09" db="EMBL/GenBank/DDBJ databases">
        <authorList>
            <person name="Sun Q."/>
            <person name="Zhou Y."/>
        </authorList>
    </citation>
    <scope>NUCLEOTIDE SEQUENCE</scope>
    <source>
        <strain evidence="6">CGMCC 1.16548</strain>
    </source>
</reference>
<evidence type="ECO:0000313" key="7">
    <source>
        <dbReference type="Proteomes" id="UP000617531"/>
    </source>
</evidence>
<dbReference type="PANTHER" id="PTHR46957">
    <property type="entry name" value="CYTOKINE RECEPTOR"/>
    <property type="match status" value="1"/>
</dbReference>
<dbReference type="GO" id="GO:0000272">
    <property type="term" value="P:polysaccharide catabolic process"/>
    <property type="evidence" value="ECO:0007669"/>
    <property type="project" value="UniProtKB-KW"/>
</dbReference>
<feature type="domain" description="Fibronectin type-III" evidence="5">
    <location>
        <begin position="1468"/>
        <end position="1569"/>
    </location>
</feature>
<comment type="caution">
    <text evidence="6">The sequence shown here is derived from an EMBL/GenBank/DDBJ whole genome shotgun (WGS) entry which is preliminary data.</text>
</comment>
<protein>
    <submittedName>
        <fullName evidence="6">Fibronectin type III</fullName>
    </submittedName>
</protein>
<name>A0A8J3LYN1_9MICO</name>
<evidence type="ECO:0000313" key="6">
    <source>
        <dbReference type="EMBL" id="GHF07314.1"/>
    </source>
</evidence>
<dbReference type="SUPFAM" id="SSF101898">
    <property type="entry name" value="NHL repeat"/>
    <property type="match status" value="1"/>
</dbReference>
<keyword evidence="2" id="KW-0624">Polysaccharide degradation</keyword>
<dbReference type="PROSITE" id="PS50853">
    <property type="entry name" value="FN3"/>
    <property type="match status" value="1"/>
</dbReference>
<keyword evidence="1" id="KW-0326">Glycosidase</keyword>
<feature type="transmembrane region" description="Helical" evidence="4">
    <location>
        <begin position="12"/>
        <end position="32"/>
    </location>
</feature>
<dbReference type="SUPFAM" id="SSF49265">
    <property type="entry name" value="Fibronectin type III"/>
    <property type="match status" value="1"/>
</dbReference>
<dbReference type="RefSeq" id="WP_191281778.1">
    <property type="nucleotide sequence ID" value="NZ_BNAI01000001.1"/>
</dbReference>
<accession>A0A8J3LYN1</accession>
<dbReference type="InterPro" id="IPR013783">
    <property type="entry name" value="Ig-like_fold"/>
</dbReference>
<gene>
    <name evidence="6" type="ORF">GCM10011600_04950</name>
</gene>
<keyword evidence="4" id="KW-1133">Transmembrane helix</keyword>
<dbReference type="EMBL" id="BNAI01000001">
    <property type="protein sequence ID" value="GHF07314.1"/>
    <property type="molecule type" value="Genomic_DNA"/>
</dbReference>
<evidence type="ECO:0000256" key="2">
    <source>
        <dbReference type="ARBA" id="ARBA00023326"/>
    </source>
</evidence>
<dbReference type="CDD" id="cd00063">
    <property type="entry name" value="FN3"/>
    <property type="match status" value="1"/>
</dbReference>
<dbReference type="SMART" id="SM00060">
    <property type="entry name" value="FN3"/>
    <property type="match status" value="2"/>
</dbReference>
<evidence type="ECO:0000256" key="3">
    <source>
        <dbReference type="SAM" id="MobiDB-lite"/>
    </source>
</evidence>
<dbReference type="InterPro" id="IPR003961">
    <property type="entry name" value="FN3_dom"/>
</dbReference>